<dbReference type="InterPro" id="IPR003439">
    <property type="entry name" value="ABC_transporter-like_ATP-bd"/>
</dbReference>
<evidence type="ECO:0000256" key="2">
    <source>
        <dbReference type="ARBA" id="ARBA00022741"/>
    </source>
</evidence>
<dbReference type="Pfam" id="PF00005">
    <property type="entry name" value="ABC_tran"/>
    <property type="match status" value="2"/>
</dbReference>
<name>A0A4Q1DA18_9BACT</name>
<dbReference type="SMART" id="SM00382">
    <property type="entry name" value="AAA"/>
    <property type="match status" value="2"/>
</dbReference>
<dbReference type="Gene3D" id="3.40.50.300">
    <property type="entry name" value="P-loop containing nucleotide triphosphate hydrolases"/>
    <property type="match status" value="2"/>
</dbReference>
<feature type="domain" description="ABC transporter" evidence="5">
    <location>
        <begin position="3"/>
        <end position="236"/>
    </location>
</feature>
<dbReference type="CDD" id="cd03221">
    <property type="entry name" value="ABCF_EF-3"/>
    <property type="match status" value="2"/>
</dbReference>
<dbReference type="PANTHER" id="PTHR19211:SF6">
    <property type="entry name" value="BLL7188 PROTEIN"/>
    <property type="match status" value="1"/>
</dbReference>
<proteinExistence type="predicted"/>
<evidence type="ECO:0000256" key="4">
    <source>
        <dbReference type="SAM" id="Coils"/>
    </source>
</evidence>
<dbReference type="AlphaFoldDB" id="A0A4Q1DA18"/>
<feature type="domain" description="ABC transporter" evidence="5">
    <location>
        <begin position="336"/>
        <end position="534"/>
    </location>
</feature>
<dbReference type="InterPro" id="IPR027417">
    <property type="entry name" value="P-loop_NTPase"/>
</dbReference>
<dbReference type="PANTHER" id="PTHR19211">
    <property type="entry name" value="ATP-BINDING TRANSPORT PROTEIN-RELATED"/>
    <property type="match status" value="1"/>
</dbReference>
<evidence type="ECO:0000259" key="5">
    <source>
        <dbReference type="PROSITE" id="PS50893"/>
    </source>
</evidence>
<evidence type="ECO:0000313" key="7">
    <source>
        <dbReference type="Proteomes" id="UP000290545"/>
    </source>
</evidence>
<sequence length="534" mass="59936">MSIILDDIMYCHDDRTLLFRHLSCSITAGRHVNLIGNNGAGKSVLMQIITGRLQPAAGTVLVSDKPYYLPQQHQGHSRETVAEALNVHNVLNALKAILEGTEDQSCYDILADQWDIEERVSQQLLNWQLPQVGPHTPMQQLSGGEQTRVLLAGIALHQPSIVLLDEPTNHLDKQGRELLYRFMQAYKGTLLVISHDRQLLQLNDSTLALENGKLEWYGGNYTFYKEQREAQLNALEHDIQHQEKELKAARKQAQLAYERRERQAGRDKDKTGLPKIVANSLRNAAEGSTAKLQLVHTAKMDGINEKLQQQRTLLYRQQLLQLRFPGTHLHKGKILVKASELNYSYANGTPLWQQPLNFQIDSGDRFVIEGSNGSGKTTLLQLMMGKLQPASGELFNAAAEIIYLDQHYSFLDENATVFNQLQQFNSQLMPEHELKSLLHKCQLGKDTWDKKCGQLSGGGKMKVSLCCLLASNKSPDMIILDEPANNLDIASMEVLTAALKTYEGTIILVSHDATLVEEMNAHHTLMLHAASHHE</sequence>
<feature type="coiled-coil region" evidence="4">
    <location>
        <begin position="225"/>
        <end position="263"/>
    </location>
</feature>
<dbReference type="InterPro" id="IPR017871">
    <property type="entry name" value="ABC_transporter-like_CS"/>
</dbReference>
<keyword evidence="1" id="KW-0677">Repeat</keyword>
<dbReference type="RefSeq" id="WP_129001974.1">
    <property type="nucleotide sequence ID" value="NZ_SDHZ01000001.1"/>
</dbReference>
<accession>A0A4Q1DA18</accession>
<comment type="caution">
    <text evidence="6">The sequence shown here is derived from an EMBL/GenBank/DDBJ whole genome shotgun (WGS) entry which is preliminary data.</text>
</comment>
<evidence type="ECO:0000313" key="6">
    <source>
        <dbReference type="EMBL" id="RXK86224.1"/>
    </source>
</evidence>
<evidence type="ECO:0000256" key="3">
    <source>
        <dbReference type="ARBA" id="ARBA00022840"/>
    </source>
</evidence>
<dbReference type="InterPro" id="IPR003593">
    <property type="entry name" value="AAA+_ATPase"/>
</dbReference>
<dbReference type="SUPFAM" id="SSF52540">
    <property type="entry name" value="P-loop containing nucleoside triphosphate hydrolases"/>
    <property type="match status" value="2"/>
</dbReference>
<protein>
    <submittedName>
        <fullName evidence="6">ABC-F family ATP-binding cassette domain-containing protein</fullName>
    </submittedName>
</protein>
<dbReference type="OrthoDB" id="613473at2"/>
<gene>
    <name evidence="6" type="ORF">ESB13_05300</name>
</gene>
<reference evidence="6 7" key="1">
    <citation type="submission" date="2019-01" db="EMBL/GenBank/DDBJ databases">
        <title>Filimonas sp. strain TTM-71.</title>
        <authorList>
            <person name="Chen W.-M."/>
        </authorList>
    </citation>
    <scope>NUCLEOTIDE SEQUENCE [LARGE SCALE GENOMIC DNA]</scope>
    <source>
        <strain evidence="6 7">TTM-71</strain>
    </source>
</reference>
<dbReference type="GO" id="GO:0005524">
    <property type="term" value="F:ATP binding"/>
    <property type="evidence" value="ECO:0007669"/>
    <property type="project" value="UniProtKB-KW"/>
</dbReference>
<dbReference type="EMBL" id="SDHZ01000001">
    <property type="protein sequence ID" value="RXK86224.1"/>
    <property type="molecule type" value="Genomic_DNA"/>
</dbReference>
<keyword evidence="3 6" id="KW-0067">ATP-binding</keyword>
<dbReference type="Proteomes" id="UP000290545">
    <property type="component" value="Unassembled WGS sequence"/>
</dbReference>
<dbReference type="PROSITE" id="PS00211">
    <property type="entry name" value="ABC_TRANSPORTER_1"/>
    <property type="match status" value="1"/>
</dbReference>
<keyword evidence="2" id="KW-0547">Nucleotide-binding</keyword>
<evidence type="ECO:0000256" key="1">
    <source>
        <dbReference type="ARBA" id="ARBA00022737"/>
    </source>
</evidence>
<organism evidence="6 7">
    <name type="scientific">Filimonas effusa</name>
    <dbReference type="NCBI Taxonomy" id="2508721"/>
    <lineage>
        <taxon>Bacteria</taxon>
        <taxon>Pseudomonadati</taxon>
        <taxon>Bacteroidota</taxon>
        <taxon>Chitinophagia</taxon>
        <taxon>Chitinophagales</taxon>
        <taxon>Chitinophagaceae</taxon>
        <taxon>Filimonas</taxon>
    </lineage>
</organism>
<dbReference type="InterPro" id="IPR050611">
    <property type="entry name" value="ABCF"/>
</dbReference>
<keyword evidence="7" id="KW-1185">Reference proteome</keyword>
<keyword evidence="4" id="KW-0175">Coiled coil</keyword>
<dbReference type="GO" id="GO:0016887">
    <property type="term" value="F:ATP hydrolysis activity"/>
    <property type="evidence" value="ECO:0007669"/>
    <property type="project" value="InterPro"/>
</dbReference>
<dbReference type="PROSITE" id="PS50893">
    <property type="entry name" value="ABC_TRANSPORTER_2"/>
    <property type="match status" value="2"/>
</dbReference>
<dbReference type="FunFam" id="3.40.50.300:FF:001320">
    <property type="entry name" value="Heme ABC transporter ATP-binding protein"/>
    <property type="match status" value="1"/>
</dbReference>